<evidence type="ECO:0000256" key="1">
    <source>
        <dbReference type="ARBA" id="ARBA00023122"/>
    </source>
</evidence>
<dbReference type="SMART" id="SM00116">
    <property type="entry name" value="CBS"/>
    <property type="match status" value="2"/>
</dbReference>
<feature type="domain" description="CBS" evidence="3">
    <location>
        <begin position="7"/>
        <end position="63"/>
    </location>
</feature>
<protein>
    <submittedName>
        <fullName evidence="4">Inosine-5-monophosphate dehydrogenase</fullName>
    </submittedName>
</protein>
<evidence type="ECO:0000313" key="4">
    <source>
        <dbReference type="EMBL" id="ASD62940.1"/>
    </source>
</evidence>
<name>A0A1Z3N636_BDEBC</name>
<feature type="domain" description="CBS" evidence="3">
    <location>
        <begin position="72"/>
        <end position="128"/>
    </location>
</feature>
<accession>A0A1Z3N636</accession>
<dbReference type="CDD" id="cd04622">
    <property type="entry name" value="CBS_pair_HRP1_like"/>
    <property type="match status" value="1"/>
</dbReference>
<dbReference type="InterPro" id="IPR046342">
    <property type="entry name" value="CBS_dom_sf"/>
</dbReference>
<dbReference type="EMBL" id="CP020946">
    <property type="protein sequence ID" value="ASD62940.1"/>
    <property type="molecule type" value="Genomic_DNA"/>
</dbReference>
<dbReference type="PANTHER" id="PTHR43080">
    <property type="entry name" value="CBS DOMAIN-CONTAINING PROTEIN CBSX3, MITOCHONDRIAL"/>
    <property type="match status" value="1"/>
</dbReference>
<dbReference type="PANTHER" id="PTHR43080:SF2">
    <property type="entry name" value="CBS DOMAIN-CONTAINING PROTEIN"/>
    <property type="match status" value="1"/>
</dbReference>
<dbReference type="RefSeq" id="WP_088564527.1">
    <property type="nucleotide sequence ID" value="NZ_CP020946.1"/>
</dbReference>
<organism evidence="4 5">
    <name type="scientific">Bdellovibrio bacteriovorus</name>
    <dbReference type="NCBI Taxonomy" id="959"/>
    <lineage>
        <taxon>Bacteria</taxon>
        <taxon>Pseudomonadati</taxon>
        <taxon>Bdellovibrionota</taxon>
        <taxon>Bdellovibrionia</taxon>
        <taxon>Bdellovibrionales</taxon>
        <taxon>Pseudobdellovibrionaceae</taxon>
        <taxon>Bdellovibrio</taxon>
    </lineage>
</organism>
<dbReference type="InterPro" id="IPR000644">
    <property type="entry name" value="CBS_dom"/>
</dbReference>
<reference evidence="4 5" key="1">
    <citation type="submission" date="2017-04" db="EMBL/GenBank/DDBJ databases">
        <title>Whole genome sequence of Bdellovibrio bacteriovorus strain SSB218315.</title>
        <authorList>
            <person name="Oyedara O."/>
            <person name="Rodriguez-Perez M.A."/>
        </authorList>
    </citation>
    <scope>NUCLEOTIDE SEQUENCE [LARGE SCALE GENOMIC DNA]</scope>
    <source>
        <strain evidence="4 5">SSB218315</strain>
    </source>
</reference>
<dbReference type="Proteomes" id="UP000197003">
    <property type="component" value="Chromosome"/>
</dbReference>
<proteinExistence type="predicted"/>
<dbReference type="Gene3D" id="3.10.580.10">
    <property type="entry name" value="CBS-domain"/>
    <property type="match status" value="1"/>
</dbReference>
<dbReference type="SUPFAM" id="SSF54631">
    <property type="entry name" value="CBS-domain pair"/>
    <property type="match status" value="1"/>
</dbReference>
<sequence>MKVKDVMHEHADYINRDRTVREAAEMMAKGDYGCLPIEENDRMIGMITDRDITLRVVAKGLDPNVTKVSECMSKGIEYCFEEDDLLEVGELMASQKIRRMPVINESKRLVGMLSLGDIASKARDQNLSHEILSNVSH</sequence>
<evidence type="ECO:0000313" key="5">
    <source>
        <dbReference type="Proteomes" id="UP000197003"/>
    </source>
</evidence>
<evidence type="ECO:0000259" key="3">
    <source>
        <dbReference type="PROSITE" id="PS51371"/>
    </source>
</evidence>
<dbReference type="Pfam" id="PF00571">
    <property type="entry name" value="CBS"/>
    <property type="match status" value="2"/>
</dbReference>
<evidence type="ECO:0000256" key="2">
    <source>
        <dbReference type="PROSITE-ProRule" id="PRU00703"/>
    </source>
</evidence>
<dbReference type="OrthoDB" id="9802114at2"/>
<keyword evidence="1 2" id="KW-0129">CBS domain</keyword>
<dbReference type="PROSITE" id="PS51371">
    <property type="entry name" value="CBS"/>
    <property type="match status" value="2"/>
</dbReference>
<dbReference type="AlphaFoldDB" id="A0A1Z3N636"/>
<dbReference type="InterPro" id="IPR051257">
    <property type="entry name" value="Diverse_CBS-Domain"/>
</dbReference>
<gene>
    <name evidence="4" type="ORF">B9G79_04830</name>
</gene>